<evidence type="ECO:0000313" key="14">
    <source>
        <dbReference type="Proteomes" id="UP000095517"/>
    </source>
</evidence>
<dbReference type="InterPro" id="IPR014729">
    <property type="entry name" value="Rossmann-like_a/b/a_fold"/>
</dbReference>
<dbReference type="SUPFAM" id="SSF52374">
    <property type="entry name" value="Nucleotidylyl transferase"/>
    <property type="match status" value="1"/>
</dbReference>
<comment type="pathway">
    <text evidence="2 11">Cofactor biosynthesis; NAD(+) biosynthesis; deamido-NAD(+) from nicotinate D-ribonucleotide: step 1/1.</text>
</comment>
<dbReference type="CDD" id="cd02165">
    <property type="entry name" value="NMNAT"/>
    <property type="match status" value="1"/>
</dbReference>
<keyword evidence="4 11" id="KW-0662">Pyridine nucleotide biosynthesis</keyword>
<evidence type="ECO:0000256" key="2">
    <source>
        <dbReference type="ARBA" id="ARBA00005019"/>
    </source>
</evidence>
<dbReference type="Pfam" id="PF01467">
    <property type="entry name" value="CTP_transf_like"/>
    <property type="match status" value="1"/>
</dbReference>
<gene>
    <name evidence="11 13" type="primary">nadD</name>
    <name evidence="13" type="ORF">ERS852397_00541</name>
</gene>
<dbReference type="EC" id="2.7.7.18" evidence="11"/>
<keyword evidence="8 11" id="KW-0067">ATP-binding</keyword>
<name>A0A173YBU7_9BACE</name>
<evidence type="ECO:0000256" key="4">
    <source>
        <dbReference type="ARBA" id="ARBA00022642"/>
    </source>
</evidence>
<comment type="catalytic activity">
    <reaction evidence="10 11">
        <text>nicotinate beta-D-ribonucleotide + ATP + H(+) = deamido-NAD(+) + diphosphate</text>
        <dbReference type="Rhea" id="RHEA:22860"/>
        <dbReference type="ChEBI" id="CHEBI:15378"/>
        <dbReference type="ChEBI" id="CHEBI:30616"/>
        <dbReference type="ChEBI" id="CHEBI:33019"/>
        <dbReference type="ChEBI" id="CHEBI:57502"/>
        <dbReference type="ChEBI" id="CHEBI:58437"/>
        <dbReference type="EC" id="2.7.7.18"/>
    </reaction>
</comment>
<feature type="domain" description="Cytidyltransferase-like" evidence="12">
    <location>
        <begin position="25"/>
        <end position="183"/>
    </location>
</feature>
<dbReference type="AlphaFoldDB" id="A0A173YBU7"/>
<dbReference type="UniPathway" id="UPA00253">
    <property type="reaction ID" value="UER00332"/>
</dbReference>
<keyword evidence="5 11" id="KW-0808">Transferase</keyword>
<dbReference type="GO" id="GO:0004515">
    <property type="term" value="F:nicotinate-nucleotide adenylyltransferase activity"/>
    <property type="evidence" value="ECO:0007669"/>
    <property type="project" value="UniProtKB-UniRule"/>
</dbReference>
<dbReference type="NCBIfam" id="TIGR00482">
    <property type="entry name" value="nicotinate (nicotinamide) nucleotide adenylyltransferase"/>
    <property type="match status" value="1"/>
</dbReference>
<dbReference type="InterPro" id="IPR005248">
    <property type="entry name" value="NadD/NMNAT"/>
</dbReference>
<dbReference type="InterPro" id="IPR004821">
    <property type="entry name" value="Cyt_trans-like"/>
</dbReference>
<reference evidence="13 14" key="1">
    <citation type="submission" date="2015-09" db="EMBL/GenBank/DDBJ databases">
        <authorList>
            <consortium name="Pathogen Informatics"/>
        </authorList>
    </citation>
    <scope>NUCLEOTIDE SEQUENCE [LARGE SCALE GENOMIC DNA]</scope>
    <source>
        <strain evidence="13 14">2789STDY5608840</strain>
    </source>
</reference>
<dbReference type="FunFam" id="3.40.50.620:FF:000251">
    <property type="entry name" value="Probable nicotinate-nucleotide adenylyltransferase"/>
    <property type="match status" value="1"/>
</dbReference>
<evidence type="ECO:0000256" key="9">
    <source>
        <dbReference type="ARBA" id="ARBA00023027"/>
    </source>
</evidence>
<comment type="similarity">
    <text evidence="3 11">Belongs to the NadD family.</text>
</comment>
<dbReference type="PANTHER" id="PTHR39321">
    <property type="entry name" value="NICOTINATE-NUCLEOTIDE ADENYLYLTRANSFERASE-RELATED"/>
    <property type="match status" value="1"/>
</dbReference>
<keyword evidence="7 11" id="KW-0547">Nucleotide-binding</keyword>
<dbReference type="GO" id="GO:0005524">
    <property type="term" value="F:ATP binding"/>
    <property type="evidence" value="ECO:0007669"/>
    <property type="project" value="UniProtKB-KW"/>
</dbReference>
<evidence type="ECO:0000256" key="5">
    <source>
        <dbReference type="ARBA" id="ARBA00022679"/>
    </source>
</evidence>
<evidence type="ECO:0000313" key="13">
    <source>
        <dbReference type="EMBL" id="CUN61050.1"/>
    </source>
</evidence>
<accession>A0A173YBU7</accession>
<dbReference type="STRING" id="338188.ERS852397_00541"/>
<keyword evidence="9 11" id="KW-0520">NAD</keyword>
<organism evidence="13 14">
    <name type="scientific">Bacteroides finegoldii</name>
    <dbReference type="NCBI Taxonomy" id="338188"/>
    <lineage>
        <taxon>Bacteria</taxon>
        <taxon>Pseudomonadati</taxon>
        <taxon>Bacteroidota</taxon>
        <taxon>Bacteroidia</taxon>
        <taxon>Bacteroidales</taxon>
        <taxon>Bacteroidaceae</taxon>
        <taxon>Bacteroides</taxon>
    </lineage>
</organism>
<dbReference type="Gene3D" id="3.40.50.620">
    <property type="entry name" value="HUPs"/>
    <property type="match status" value="1"/>
</dbReference>
<evidence type="ECO:0000256" key="8">
    <source>
        <dbReference type="ARBA" id="ARBA00022840"/>
    </source>
</evidence>
<evidence type="ECO:0000256" key="10">
    <source>
        <dbReference type="ARBA" id="ARBA00048721"/>
    </source>
</evidence>
<sequence>MEKVAYNKEGRKQPMKKSHRLKTGIFSGSFNPIHIGHLALANYLCEYEGLDEIWFMVTPQNPLKTQDELWSDELRLRLVELCISDYPHFRASDFEFHLPRPSYSVYTLEKLREAYPDREFHFIIGSDNWARFDRWFQSERIIKENHIIIYPRPGFPVAAEELPETVRLVHSPVFEISSTFIREALKAGKDVRYFLHPKVWEQIESVLTPSTDAE</sequence>
<comment type="function">
    <text evidence="1 11">Catalyzes the reversible adenylation of nicotinate mononucleotide (NaMN) to nicotinic acid adenine dinucleotide (NaAD).</text>
</comment>
<evidence type="ECO:0000256" key="1">
    <source>
        <dbReference type="ARBA" id="ARBA00002324"/>
    </source>
</evidence>
<dbReference type="Proteomes" id="UP000095517">
    <property type="component" value="Unassembled WGS sequence"/>
</dbReference>
<evidence type="ECO:0000259" key="12">
    <source>
        <dbReference type="Pfam" id="PF01467"/>
    </source>
</evidence>
<evidence type="ECO:0000256" key="11">
    <source>
        <dbReference type="HAMAP-Rule" id="MF_00244"/>
    </source>
</evidence>
<keyword evidence="6 11" id="KW-0548">Nucleotidyltransferase</keyword>
<dbReference type="GO" id="GO:0009435">
    <property type="term" value="P:NAD+ biosynthetic process"/>
    <property type="evidence" value="ECO:0007669"/>
    <property type="project" value="UniProtKB-UniRule"/>
</dbReference>
<dbReference type="EMBL" id="CYZH01000002">
    <property type="protein sequence ID" value="CUN61050.1"/>
    <property type="molecule type" value="Genomic_DNA"/>
</dbReference>
<dbReference type="PANTHER" id="PTHR39321:SF3">
    <property type="entry name" value="PHOSPHOPANTETHEINE ADENYLYLTRANSFERASE"/>
    <property type="match status" value="1"/>
</dbReference>
<evidence type="ECO:0000256" key="7">
    <source>
        <dbReference type="ARBA" id="ARBA00022741"/>
    </source>
</evidence>
<evidence type="ECO:0000256" key="3">
    <source>
        <dbReference type="ARBA" id="ARBA00009014"/>
    </source>
</evidence>
<evidence type="ECO:0000256" key="6">
    <source>
        <dbReference type="ARBA" id="ARBA00022695"/>
    </source>
</evidence>
<protein>
    <recommendedName>
        <fullName evidence="11">Probable nicotinate-nucleotide adenylyltransferase</fullName>
        <ecNumber evidence="11">2.7.7.18</ecNumber>
    </recommendedName>
    <alternativeName>
        <fullName evidence="11">Deamido-NAD(+) diphosphorylase</fullName>
    </alternativeName>
    <alternativeName>
        <fullName evidence="11">Deamido-NAD(+) pyrophosphorylase</fullName>
    </alternativeName>
    <alternativeName>
        <fullName evidence="11">Nicotinate mononucleotide adenylyltransferase</fullName>
        <shortName evidence="11">NaMN adenylyltransferase</shortName>
    </alternativeName>
</protein>
<dbReference type="HAMAP" id="MF_00244">
    <property type="entry name" value="NaMN_adenylyltr"/>
    <property type="match status" value="1"/>
</dbReference>
<proteinExistence type="inferred from homology"/>